<evidence type="ECO:0000256" key="1">
    <source>
        <dbReference type="SAM" id="MobiDB-lite"/>
    </source>
</evidence>
<dbReference type="InterPro" id="IPR023346">
    <property type="entry name" value="Lysozyme-like_dom_sf"/>
</dbReference>
<evidence type="ECO:0000313" key="5">
    <source>
        <dbReference type="Proteomes" id="UP000703269"/>
    </source>
</evidence>
<reference evidence="4 5" key="1">
    <citation type="submission" date="2021-08" db="EMBL/GenBank/DDBJ databases">
        <title>Draft Genome Sequence of Phanerochaete sordida strain YK-624.</title>
        <authorList>
            <person name="Mori T."/>
            <person name="Dohra H."/>
            <person name="Suzuki T."/>
            <person name="Kawagishi H."/>
            <person name="Hirai H."/>
        </authorList>
    </citation>
    <scope>NUCLEOTIDE SEQUENCE [LARGE SCALE GENOMIC DNA]</scope>
    <source>
        <strain evidence="4 5">YK-624</strain>
    </source>
</reference>
<feature type="compositionally biased region" description="Basic and acidic residues" evidence="1">
    <location>
        <begin position="40"/>
        <end position="62"/>
    </location>
</feature>
<evidence type="ECO:0000259" key="3">
    <source>
        <dbReference type="Pfam" id="PF01464"/>
    </source>
</evidence>
<feature type="signal peptide" evidence="2">
    <location>
        <begin position="1"/>
        <end position="19"/>
    </location>
</feature>
<sequence length="337" mass="34905">MKLSAPFVGLVLAAAAAQAAFPHAEGGLNARGHHRRLSHGGRDLVDGLEPVKRPHRRADGTKCKPRPSSSLVSSSTAAPAKASPAQLKAVATTSAAPAPPASSPAASTSSGALKLNTLYSDACGAPGSTEQVTATTGPNGKQSYFNCGIEGSGWNPPPMTMADVVSKDLNAALSEPNSPFSKCAPYVGFFYQYGGQFNVPPIFLASIAMQESSCDPTRTGGAGEQGIMQITVDKCGGAPGGNCKDPGFNIQQGAKFLSELLSENDDNVLLSVGKYNGWVKGMTKAQATAAAYTSCCPCQNNLDYLTQFFNGWMQGVDPTGSPRIGSYFNLDICNTGQ</sequence>
<dbReference type="SUPFAM" id="SSF53955">
    <property type="entry name" value="Lysozyme-like"/>
    <property type="match status" value="1"/>
</dbReference>
<protein>
    <submittedName>
        <fullName evidence="4">Lytic transglycosylase domain-containing protein</fullName>
    </submittedName>
</protein>
<dbReference type="EMBL" id="BPQB01000025">
    <property type="protein sequence ID" value="GJE92197.1"/>
    <property type="molecule type" value="Genomic_DNA"/>
</dbReference>
<feature type="region of interest" description="Disordered" evidence="1">
    <location>
        <begin position="26"/>
        <end position="85"/>
    </location>
</feature>
<feature type="domain" description="Transglycosylase SLT" evidence="3">
    <location>
        <begin position="192"/>
        <end position="277"/>
    </location>
</feature>
<dbReference type="Proteomes" id="UP000703269">
    <property type="component" value="Unassembled WGS sequence"/>
</dbReference>
<name>A0A9P3GAH2_9APHY</name>
<gene>
    <name evidence="4" type="ORF">PsYK624_083500</name>
</gene>
<comment type="caution">
    <text evidence="4">The sequence shown here is derived from an EMBL/GenBank/DDBJ whole genome shotgun (WGS) entry which is preliminary data.</text>
</comment>
<dbReference type="InterPro" id="IPR008258">
    <property type="entry name" value="Transglycosylase_SLT_dom_1"/>
</dbReference>
<dbReference type="CDD" id="cd00254">
    <property type="entry name" value="LT-like"/>
    <property type="match status" value="1"/>
</dbReference>
<accession>A0A9P3GAH2</accession>
<evidence type="ECO:0000313" key="4">
    <source>
        <dbReference type="EMBL" id="GJE92197.1"/>
    </source>
</evidence>
<proteinExistence type="predicted"/>
<dbReference type="AlphaFoldDB" id="A0A9P3GAH2"/>
<evidence type="ECO:0000256" key="2">
    <source>
        <dbReference type="SAM" id="SignalP"/>
    </source>
</evidence>
<dbReference type="Gene3D" id="1.10.530.10">
    <property type="match status" value="1"/>
</dbReference>
<feature type="compositionally biased region" description="Low complexity" evidence="1">
    <location>
        <begin position="68"/>
        <end position="85"/>
    </location>
</feature>
<dbReference type="OrthoDB" id="2537480at2759"/>
<feature type="chain" id="PRO_5040315823" evidence="2">
    <location>
        <begin position="20"/>
        <end position="337"/>
    </location>
</feature>
<organism evidence="4 5">
    <name type="scientific">Phanerochaete sordida</name>
    <dbReference type="NCBI Taxonomy" id="48140"/>
    <lineage>
        <taxon>Eukaryota</taxon>
        <taxon>Fungi</taxon>
        <taxon>Dikarya</taxon>
        <taxon>Basidiomycota</taxon>
        <taxon>Agaricomycotina</taxon>
        <taxon>Agaricomycetes</taxon>
        <taxon>Polyporales</taxon>
        <taxon>Phanerochaetaceae</taxon>
        <taxon>Phanerochaete</taxon>
    </lineage>
</organism>
<keyword evidence="5" id="KW-1185">Reference proteome</keyword>
<dbReference type="Pfam" id="PF01464">
    <property type="entry name" value="SLT"/>
    <property type="match status" value="1"/>
</dbReference>
<keyword evidence="2" id="KW-0732">Signal</keyword>